<protein>
    <submittedName>
        <fullName evidence="1">Uncharacterized protein</fullName>
    </submittedName>
</protein>
<evidence type="ECO:0000313" key="1">
    <source>
        <dbReference type="EMBL" id="SEM11894.1"/>
    </source>
</evidence>
<sequence length="82" mass="9042">MTQFKKSMEDILKKCPPGYQVSNLMGFGTPVPVTHFSNYDDGLAYFIADGQVCVYEGDKIHGMMFGPADAAGELEEEEEDEA</sequence>
<dbReference type="OrthoDB" id="2884109at2"/>
<evidence type="ECO:0000313" key="2">
    <source>
        <dbReference type="Proteomes" id="UP000198553"/>
    </source>
</evidence>
<dbReference type="AlphaFoldDB" id="A0A1H7VS71"/>
<reference evidence="2" key="1">
    <citation type="submission" date="2016-10" db="EMBL/GenBank/DDBJ databases">
        <authorList>
            <person name="Varghese N."/>
            <person name="Submissions S."/>
        </authorList>
    </citation>
    <scope>NUCLEOTIDE SEQUENCE [LARGE SCALE GENOMIC DNA]</scope>
    <source>
        <strain evidence="2">B48,IBRC-M 10115,DSM 25386,CECT 8001</strain>
    </source>
</reference>
<dbReference type="Proteomes" id="UP000198553">
    <property type="component" value="Unassembled WGS sequence"/>
</dbReference>
<organism evidence="1 2">
    <name type="scientific">Mesobacillus persicus</name>
    <dbReference type="NCBI Taxonomy" id="930146"/>
    <lineage>
        <taxon>Bacteria</taxon>
        <taxon>Bacillati</taxon>
        <taxon>Bacillota</taxon>
        <taxon>Bacilli</taxon>
        <taxon>Bacillales</taxon>
        <taxon>Bacillaceae</taxon>
        <taxon>Mesobacillus</taxon>
    </lineage>
</organism>
<proteinExistence type="predicted"/>
<gene>
    <name evidence="1" type="ORF">SAMN05192533_10180</name>
</gene>
<name>A0A1H7VS71_9BACI</name>
<accession>A0A1H7VS71</accession>
<dbReference type="EMBL" id="FOBW01000001">
    <property type="protein sequence ID" value="SEM11894.1"/>
    <property type="molecule type" value="Genomic_DNA"/>
</dbReference>
<keyword evidence="2" id="KW-1185">Reference proteome</keyword>
<dbReference type="RefSeq" id="WP_090740070.1">
    <property type="nucleotide sequence ID" value="NZ_FOBW01000001.1"/>
</dbReference>